<evidence type="ECO:0000256" key="3">
    <source>
        <dbReference type="ARBA" id="ARBA00022475"/>
    </source>
</evidence>
<dbReference type="Gene3D" id="3.30.240.20">
    <property type="entry name" value="bsu07140 like domains"/>
    <property type="match status" value="1"/>
</dbReference>
<comment type="similarity">
    <text evidence="2">Belongs to the UPF0702 family.</text>
</comment>
<dbReference type="EMBL" id="JAWDIP010000004">
    <property type="protein sequence ID" value="MDY0396099.1"/>
    <property type="molecule type" value="Genomic_DNA"/>
</dbReference>
<comment type="subcellular location">
    <subcellularLocation>
        <location evidence="1">Cell membrane</location>
        <topology evidence="1">Multi-pass membrane protein</topology>
    </subcellularLocation>
</comment>
<keyword evidence="5 7" id="KW-1133">Transmembrane helix</keyword>
<dbReference type="InterPro" id="IPR048454">
    <property type="entry name" value="YetF_N"/>
</dbReference>
<evidence type="ECO:0000256" key="5">
    <source>
        <dbReference type="ARBA" id="ARBA00022989"/>
    </source>
</evidence>
<keyword evidence="4 7" id="KW-0812">Transmembrane</keyword>
<dbReference type="Pfam" id="PF04239">
    <property type="entry name" value="DUF421"/>
    <property type="match status" value="1"/>
</dbReference>
<proteinExistence type="inferred from homology"/>
<feature type="transmembrane region" description="Helical" evidence="7">
    <location>
        <begin position="64"/>
        <end position="84"/>
    </location>
</feature>
<feature type="domain" description="YetF C-terminal" evidence="8">
    <location>
        <begin position="87"/>
        <end position="156"/>
    </location>
</feature>
<feature type="domain" description="YetF-like N-terminal transmembrane" evidence="9">
    <location>
        <begin position="9"/>
        <end position="84"/>
    </location>
</feature>
<feature type="transmembrane region" description="Helical" evidence="7">
    <location>
        <begin position="6"/>
        <end position="26"/>
    </location>
</feature>
<dbReference type="Pfam" id="PF20730">
    <property type="entry name" value="YetF_N"/>
    <property type="match status" value="1"/>
</dbReference>
<protein>
    <submittedName>
        <fullName evidence="10">DUF421 domain-containing protein</fullName>
    </submittedName>
</protein>
<reference evidence="10 11" key="1">
    <citation type="submission" date="2023-10" db="EMBL/GenBank/DDBJ databases">
        <title>Virgibacillus halophilus 5B73C genome.</title>
        <authorList>
            <person name="Miliotis G."/>
            <person name="Sengupta P."/>
            <person name="Hameed A."/>
            <person name="Chuvochina M."/>
            <person name="Mcdonagh F."/>
            <person name="Simpson A.C."/>
            <person name="Singh N.K."/>
            <person name="Rekha P.D."/>
            <person name="Raman K."/>
            <person name="Hugenholtz P."/>
            <person name="Venkateswaran K."/>
        </authorList>
    </citation>
    <scope>NUCLEOTIDE SEQUENCE [LARGE SCALE GENOMIC DNA]</scope>
    <source>
        <strain evidence="10 11">5B73C</strain>
    </source>
</reference>
<evidence type="ECO:0000256" key="6">
    <source>
        <dbReference type="ARBA" id="ARBA00023136"/>
    </source>
</evidence>
<evidence type="ECO:0000256" key="1">
    <source>
        <dbReference type="ARBA" id="ARBA00004651"/>
    </source>
</evidence>
<name>A0ABU5CC08_9BACI</name>
<sequence>MKLEVIMKYVFMFIDSVFGFIALFVLTKVLGKTHMSQLTPFDFISAVVLGELVGTALFDKNSGITEIAFLVLIWGGMLYIVEIITMKFKGTRSFLEGRPSILIHNGNIIFEELKRNRVDIDQLQHMLRNKDVFSVQEVEYAILETNGQLSILKKAPYQTPNKKGFECLSRSCIFAINHYLRW</sequence>
<keyword evidence="3" id="KW-1003">Cell membrane</keyword>
<evidence type="ECO:0000256" key="4">
    <source>
        <dbReference type="ARBA" id="ARBA00022692"/>
    </source>
</evidence>
<dbReference type="InterPro" id="IPR023090">
    <property type="entry name" value="UPF0702_alpha/beta_dom_sf"/>
</dbReference>
<dbReference type="PANTHER" id="PTHR34582">
    <property type="entry name" value="UPF0702 TRANSMEMBRANE PROTEIN YCAP"/>
    <property type="match status" value="1"/>
</dbReference>
<evidence type="ECO:0000256" key="7">
    <source>
        <dbReference type="SAM" id="Phobius"/>
    </source>
</evidence>
<dbReference type="PANTHER" id="PTHR34582:SF5">
    <property type="entry name" value="UPF0702 TRANSMEMBRANE PROTEIN YETF"/>
    <property type="match status" value="1"/>
</dbReference>
<evidence type="ECO:0000313" key="11">
    <source>
        <dbReference type="Proteomes" id="UP001281447"/>
    </source>
</evidence>
<evidence type="ECO:0000313" key="10">
    <source>
        <dbReference type="EMBL" id="MDY0396099.1"/>
    </source>
</evidence>
<keyword evidence="11" id="KW-1185">Reference proteome</keyword>
<evidence type="ECO:0000259" key="9">
    <source>
        <dbReference type="Pfam" id="PF20730"/>
    </source>
</evidence>
<dbReference type="Proteomes" id="UP001281447">
    <property type="component" value="Unassembled WGS sequence"/>
</dbReference>
<evidence type="ECO:0000259" key="8">
    <source>
        <dbReference type="Pfam" id="PF04239"/>
    </source>
</evidence>
<comment type="caution">
    <text evidence="10">The sequence shown here is derived from an EMBL/GenBank/DDBJ whole genome shotgun (WGS) entry which is preliminary data.</text>
</comment>
<dbReference type="InterPro" id="IPR007353">
    <property type="entry name" value="DUF421"/>
</dbReference>
<gene>
    <name evidence="10" type="ORF">RWE15_19185</name>
</gene>
<accession>A0ABU5CC08</accession>
<organism evidence="10 11">
    <name type="scientific">Tigheibacillus halophilus</name>
    <dbReference type="NCBI Taxonomy" id="361280"/>
    <lineage>
        <taxon>Bacteria</taxon>
        <taxon>Bacillati</taxon>
        <taxon>Bacillota</taxon>
        <taxon>Bacilli</taxon>
        <taxon>Bacillales</taxon>
        <taxon>Bacillaceae</taxon>
        <taxon>Tigheibacillus</taxon>
    </lineage>
</organism>
<evidence type="ECO:0000256" key="2">
    <source>
        <dbReference type="ARBA" id="ARBA00006448"/>
    </source>
</evidence>
<keyword evidence="6 7" id="KW-0472">Membrane</keyword>